<name>A0A0C3ETM3_PILCF</name>
<dbReference type="InParanoid" id="A0A0C3ETM3"/>
<proteinExistence type="predicted"/>
<organism evidence="1 2">
    <name type="scientific">Piloderma croceum (strain F 1598)</name>
    <dbReference type="NCBI Taxonomy" id="765440"/>
    <lineage>
        <taxon>Eukaryota</taxon>
        <taxon>Fungi</taxon>
        <taxon>Dikarya</taxon>
        <taxon>Basidiomycota</taxon>
        <taxon>Agaricomycotina</taxon>
        <taxon>Agaricomycetes</taxon>
        <taxon>Agaricomycetidae</taxon>
        <taxon>Atheliales</taxon>
        <taxon>Atheliaceae</taxon>
        <taxon>Piloderma</taxon>
    </lineage>
</organism>
<keyword evidence="2" id="KW-1185">Reference proteome</keyword>
<accession>A0A0C3ETM3</accession>
<protein>
    <submittedName>
        <fullName evidence="1">Uncharacterized protein</fullName>
    </submittedName>
</protein>
<reference evidence="2" key="2">
    <citation type="submission" date="2015-01" db="EMBL/GenBank/DDBJ databases">
        <title>Evolutionary Origins and Diversification of the Mycorrhizal Mutualists.</title>
        <authorList>
            <consortium name="DOE Joint Genome Institute"/>
            <consortium name="Mycorrhizal Genomics Consortium"/>
            <person name="Kohler A."/>
            <person name="Kuo A."/>
            <person name="Nagy L.G."/>
            <person name="Floudas D."/>
            <person name="Copeland A."/>
            <person name="Barry K.W."/>
            <person name="Cichocki N."/>
            <person name="Veneault-Fourrey C."/>
            <person name="LaButti K."/>
            <person name="Lindquist E.A."/>
            <person name="Lipzen A."/>
            <person name="Lundell T."/>
            <person name="Morin E."/>
            <person name="Murat C."/>
            <person name="Riley R."/>
            <person name="Ohm R."/>
            <person name="Sun H."/>
            <person name="Tunlid A."/>
            <person name="Henrissat B."/>
            <person name="Grigoriev I.V."/>
            <person name="Hibbett D.S."/>
            <person name="Martin F."/>
        </authorList>
    </citation>
    <scope>NUCLEOTIDE SEQUENCE [LARGE SCALE GENOMIC DNA]</scope>
    <source>
        <strain evidence="2">F 1598</strain>
    </source>
</reference>
<dbReference type="STRING" id="765440.A0A0C3ETM3"/>
<dbReference type="Proteomes" id="UP000054166">
    <property type="component" value="Unassembled WGS sequence"/>
</dbReference>
<gene>
    <name evidence="1" type="ORF">PILCRDRAFT_17080</name>
</gene>
<dbReference type="OrthoDB" id="2691851at2759"/>
<reference evidence="1 2" key="1">
    <citation type="submission" date="2014-04" db="EMBL/GenBank/DDBJ databases">
        <authorList>
            <consortium name="DOE Joint Genome Institute"/>
            <person name="Kuo A."/>
            <person name="Tarkka M."/>
            <person name="Buscot F."/>
            <person name="Kohler A."/>
            <person name="Nagy L.G."/>
            <person name="Floudas D."/>
            <person name="Copeland A."/>
            <person name="Barry K.W."/>
            <person name="Cichocki N."/>
            <person name="Veneault-Fourrey C."/>
            <person name="LaButti K."/>
            <person name="Lindquist E.A."/>
            <person name="Lipzen A."/>
            <person name="Lundell T."/>
            <person name="Morin E."/>
            <person name="Murat C."/>
            <person name="Sun H."/>
            <person name="Tunlid A."/>
            <person name="Henrissat B."/>
            <person name="Grigoriev I.V."/>
            <person name="Hibbett D.S."/>
            <person name="Martin F."/>
            <person name="Nordberg H.P."/>
            <person name="Cantor M.N."/>
            <person name="Hua S.X."/>
        </authorList>
    </citation>
    <scope>NUCLEOTIDE SEQUENCE [LARGE SCALE GENOMIC DNA]</scope>
    <source>
        <strain evidence="1 2">F 1598</strain>
    </source>
</reference>
<dbReference type="HOGENOM" id="CLU_1256468_0_0_1"/>
<dbReference type="EMBL" id="KN833318">
    <property type="protein sequence ID" value="KIM71439.1"/>
    <property type="molecule type" value="Genomic_DNA"/>
</dbReference>
<evidence type="ECO:0000313" key="2">
    <source>
        <dbReference type="Proteomes" id="UP000054166"/>
    </source>
</evidence>
<dbReference type="AlphaFoldDB" id="A0A0C3ETM3"/>
<sequence>MFLEHTRHIHLSSLEAANVLSQKHLPETARDVLADKQDEIGGGLYCITSDGVPPVFLPLQISSRPRIPFIKNSEHFVFSITSAVVTSAQEILRHHLLSTGLGKHRIDAIVSPNDQQDVKLMYDLLSSIPVLQPTKEDESPPVHNTRNALRLLTSTPAAAHLVLAIYSYDKGGSMPSQTYFDMMSTIKNAYFCVAKTQLDDPDGSFGVIYDWNRCTRESIW</sequence>
<evidence type="ECO:0000313" key="1">
    <source>
        <dbReference type="EMBL" id="KIM71439.1"/>
    </source>
</evidence>